<reference evidence="1 2" key="1">
    <citation type="submission" date="2018-06" db="EMBL/GenBank/DDBJ databases">
        <authorList>
            <consortium name="Pathogen Informatics"/>
            <person name="Doyle S."/>
        </authorList>
    </citation>
    <scope>NUCLEOTIDE SEQUENCE [LARGE SCALE GENOMIC DNA]</scope>
    <source>
        <strain evidence="1 2">NCTC11179</strain>
    </source>
</reference>
<dbReference type="Pfam" id="PF14595">
    <property type="entry name" value="Thioredoxin_9"/>
    <property type="match status" value="1"/>
</dbReference>
<organism evidence="1 2">
    <name type="scientific">Myroides odoratus</name>
    <name type="common">Flavobacterium odoratum</name>
    <dbReference type="NCBI Taxonomy" id="256"/>
    <lineage>
        <taxon>Bacteria</taxon>
        <taxon>Pseudomonadati</taxon>
        <taxon>Bacteroidota</taxon>
        <taxon>Flavobacteriia</taxon>
        <taxon>Flavobacteriales</taxon>
        <taxon>Flavobacteriaceae</taxon>
        <taxon>Myroides</taxon>
    </lineage>
</organism>
<dbReference type="InterPro" id="IPR036249">
    <property type="entry name" value="Thioredoxin-like_sf"/>
</dbReference>
<dbReference type="AlphaFoldDB" id="A0A378U3U4"/>
<name>A0A378U3U4_MYROD</name>
<dbReference type="RefSeq" id="WP_115092436.1">
    <property type="nucleotide sequence ID" value="NZ_CP068107.1"/>
</dbReference>
<accession>A0A378U3U4</accession>
<evidence type="ECO:0008006" key="3">
    <source>
        <dbReference type="Google" id="ProtNLM"/>
    </source>
</evidence>
<proteinExistence type="predicted"/>
<protein>
    <recommendedName>
        <fullName evidence="3">Thioredoxin</fullName>
    </recommendedName>
</protein>
<gene>
    <name evidence="1" type="ORF">NCTC11179_03314</name>
</gene>
<dbReference type="SUPFAM" id="SSF52833">
    <property type="entry name" value="Thioredoxin-like"/>
    <property type="match status" value="1"/>
</dbReference>
<evidence type="ECO:0000313" key="1">
    <source>
        <dbReference type="EMBL" id="STZ69797.1"/>
    </source>
</evidence>
<dbReference type="Proteomes" id="UP000255024">
    <property type="component" value="Unassembled WGS sequence"/>
</dbReference>
<keyword evidence="2" id="KW-1185">Reference proteome</keyword>
<evidence type="ECO:0000313" key="2">
    <source>
        <dbReference type="Proteomes" id="UP000255024"/>
    </source>
</evidence>
<dbReference type="Gene3D" id="3.40.30.10">
    <property type="entry name" value="Glutaredoxin"/>
    <property type="match status" value="1"/>
</dbReference>
<dbReference type="EMBL" id="UGQL01000002">
    <property type="protein sequence ID" value="STZ69797.1"/>
    <property type="molecule type" value="Genomic_DNA"/>
</dbReference>
<sequence>MNKVEIKELNNSFSYAAFRSYVTEALQNNPEKLNLSADYLPYAELNEARLHRLDKTLRVEPEVALVMENLGKEYIWLVISESWCGDAAQSVPMLNKMAELTGKVELRIVFRDQNLELMDQYLTNGGRAIPKLLIVDKETLEVLGDWGPRPADAVQLVNDYKTAHGKFDEDGIILLNKWYTKNKGQQVQQEVAALMTSIDN</sequence>